<feature type="domain" description="SET" evidence="2">
    <location>
        <begin position="282"/>
        <end position="460"/>
    </location>
</feature>
<dbReference type="RefSeq" id="XP_001838032.2">
    <property type="nucleotide sequence ID" value="XM_001837980.2"/>
</dbReference>
<sequence length="612" mass="69501">MAAISPAIIVRTTPHTPSLRPRATTPTRRSKATLRAMNASTNSQSPPNSQSQSPASKKPLPQGAASALPENLNKLADRIHAKLAESIPNLGSDSEYMRHMVHSAWIQRLPELAESMFPDSTLHREMLLEMMLENWKGSGNYPEARLLEGRPEEQIAHLTRYINTVLKPSKEDVTRTSDVPAEVGGSRKPRDTRDDSLVPEEWRKFLLRPKHEIRIVRPGAKKKLDLSNPDRIVVAPVPARSKRRSLQTLATEQTTIWLTTGPTLTRWTSKPDFPKPVPNIPPKIAVKKTRDMGFGIFATHDIQAHEIVLAERPFMIYPASLNYVAPIRALAYVHMDDDEIERLRLLHSEPVFRKAFQAMTECEREEFLMLPGLGGDGTEGAGSEPLLANATTIGLPVDFACDETYYQFEDGYKGIPRIGSRFNHSCVPNLLLAFDQKTFSYIYFAARPIKAGSQLFLSYTNIYQPKATRQARLARYNFTCHCLACEHATPQRDKLRQTCKTLIDNWVKQSETVWMKDPKLKESVLNPLLALKKRMEEDGLDSREAGYWELHPIMYRVYTKLGLTEKAKAALRVWFEYQWPVISDDYKEGAKQKFGFDFGLKGKEKRVYISDL</sequence>
<evidence type="ECO:0000313" key="4">
    <source>
        <dbReference type="Proteomes" id="UP000001861"/>
    </source>
</evidence>
<comment type="caution">
    <text evidence="3">The sequence shown here is derived from an EMBL/GenBank/DDBJ whole genome shotgun (WGS) entry which is preliminary data.</text>
</comment>
<organism evidence="3 4">
    <name type="scientific">Coprinopsis cinerea (strain Okayama-7 / 130 / ATCC MYA-4618 / FGSC 9003)</name>
    <name type="common">Inky cap fungus</name>
    <name type="synonym">Hormographiella aspergillata</name>
    <dbReference type="NCBI Taxonomy" id="240176"/>
    <lineage>
        <taxon>Eukaryota</taxon>
        <taxon>Fungi</taxon>
        <taxon>Dikarya</taxon>
        <taxon>Basidiomycota</taxon>
        <taxon>Agaricomycotina</taxon>
        <taxon>Agaricomycetes</taxon>
        <taxon>Agaricomycetidae</taxon>
        <taxon>Agaricales</taxon>
        <taxon>Agaricineae</taxon>
        <taxon>Psathyrellaceae</taxon>
        <taxon>Coprinopsis</taxon>
    </lineage>
</organism>
<dbReference type="InterPro" id="IPR053185">
    <property type="entry name" value="SET_domain_protein"/>
</dbReference>
<evidence type="ECO:0000313" key="3">
    <source>
        <dbReference type="EMBL" id="EAU83787.2"/>
    </source>
</evidence>
<name>A8P162_COPC7</name>
<feature type="region of interest" description="Disordered" evidence="1">
    <location>
        <begin position="171"/>
        <end position="195"/>
    </location>
</feature>
<accession>A8P162</accession>
<dbReference type="EMBL" id="AACS02000006">
    <property type="protein sequence ID" value="EAU83787.2"/>
    <property type="molecule type" value="Genomic_DNA"/>
</dbReference>
<dbReference type="SUPFAM" id="SSF82199">
    <property type="entry name" value="SET domain"/>
    <property type="match status" value="1"/>
</dbReference>
<protein>
    <recommendedName>
        <fullName evidence="2">SET domain-containing protein</fullName>
    </recommendedName>
</protein>
<reference evidence="3 4" key="1">
    <citation type="journal article" date="2010" name="Proc. Natl. Acad. Sci. U.S.A.">
        <title>Insights into evolution of multicellular fungi from the assembled chromosomes of the mushroom Coprinopsis cinerea (Coprinus cinereus).</title>
        <authorList>
            <person name="Stajich J.E."/>
            <person name="Wilke S.K."/>
            <person name="Ahren D."/>
            <person name="Au C.H."/>
            <person name="Birren B.W."/>
            <person name="Borodovsky M."/>
            <person name="Burns C."/>
            <person name="Canback B."/>
            <person name="Casselton L.A."/>
            <person name="Cheng C.K."/>
            <person name="Deng J."/>
            <person name="Dietrich F.S."/>
            <person name="Fargo D.C."/>
            <person name="Farman M.L."/>
            <person name="Gathman A.C."/>
            <person name="Goldberg J."/>
            <person name="Guigo R."/>
            <person name="Hoegger P.J."/>
            <person name="Hooker J.B."/>
            <person name="Huggins A."/>
            <person name="James T.Y."/>
            <person name="Kamada T."/>
            <person name="Kilaru S."/>
            <person name="Kodira C."/>
            <person name="Kues U."/>
            <person name="Kupfer D."/>
            <person name="Kwan H.S."/>
            <person name="Lomsadze A."/>
            <person name="Li W."/>
            <person name="Lilly W.W."/>
            <person name="Ma L.J."/>
            <person name="Mackey A.J."/>
            <person name="Manning G."/>
            <person name="Martin F."/>
            <person name="Muraguchi H."/>
            <person name="Natvig D.O."/>
            <person name="Palmerini H."/>
            <person name="Ramesh M.A."/>
            <person name="Rehmeyer C.J."/>
            <person name="Roe B.A."/>
            <person name="Shenoy N."/>
            <person name="Stanke M."/>
            <person name="Ter-Hovhannisyan V."/>
            <person name="Tunlid A."/>
            <person name="Velagapudi R."/>
            <person name="Vision T.J."/>
            <person name="Zeng Q."/>
            <person name="Zolan M.E."/>
            <person name="Pukkila P.J."/>
        </authorList>
    </citation>
    <scope>NUCLEOTIDE SEQUENCE [LARGE SCALE GENOMIC DNA]</scope>
    <source>
        <strain evidence="4">Okayama-7 / 130 / ATCC MYA-4618 / FGSC 9003</strain>
    </source>
</reference>
<dbReference type="InterPro" id="IPR046341">
    <property type="entry name" value="SET_dom_sf"/>
</dbReference>
<keyword evidence="4" id="KW-1185">Reference proteome</keyword>
<dbReference type="Proteomes" id="UP000001861">
    <property type="component" value="Unassembled WGS sequence"/>
</dbReference>
<dbReference type="PANTHER" id="PTHR47332">
    <property type="entry name" value="SET DOMAIN-CONTAINING PROTEIN 5"/>
    <property type="match status" value="1"/>
</dbReference>
<gene>
    <name evidence="3" type="ORF">CC1G_07522</name>
</gene>
<dbReference type="GeneID" id="6014601"/>
<evidence type="ECO:0000259" key="2">
    <source>
        <dbReference type="PROSITE" id="PS50280"/>
    </source>
</evidence>
<feature type="compositionally biased region" description="Low complexity" evidence="1">
    <location>
        <begin position="38"/>
        <end position="56"/>
    </location>
</feature>
<dbReference type="InterPro" id="IPR001214">
    <property type="entry name" value="SET_dom"/>
</dbReference>
<dbReference type="InParanoid" id="A8P162"/>
<dbReference type="OrthoDB" id="5945798at2759"/>
<dbReference type="VEuPathDB" id="FungiDB:CC1G_07522"/>
<dbReference type="PROSITE" id="PS50280">
    <property type="entry name" value="SET"/>
    <property type="match status" value="1"/>
</dbReference>
<dbReference type="PANTHER" id="PTHR47332:SF4">
    <property type="entry name" value="SET DOMAIN-CONTAINING PROTEIN 5"/>
    <property type="match status" value="1"/>
</dbReference>
<dbReference type="CDD" id="cd20071">
    <property type="entry name" value="SET_SMYD"/>
    <property type="match status" value="1"/>
</dbReference>
<dbReference type="Pfam" id="PF00856">
    <property type="entry name" value="SET"/>
    <property type="match status" value="1"/>
</dbReference>
<proteinExistence type="predicted"/>
<dbReference type="HOGENOM" id="CLU_028281_2_0_1"/>
<dbReference type="SMART" id="SM00317">
    <property type="entry name" value="SET"/>
    <property type="match status" value="1"/>
</dbReference>
<feature type="region of interest" description="Disordered" evidence="1">
    <location>
        <begin position="1"/>
        <end position="65"/>
    </location>
</feature>
<dbReference type="KEGG" id="cci:CC1G_07522"/>
<evidence type="ECO:0000256" key="1">
    <source>
        <dbReference type="SAM" id="MobiDB-lite"/>
    </source>
</evidence>
<dbReference type="AlphaFoldDB" id="A8P162"/>
<dbReference type="eggNOG" id="KOG2084">
    <property type="taxonomic scope" value="Eukaryota"/>
</dbReference>
<dbReference type="Gene3D" id="2.170.270.10">
    <property type="entry name" value="SET domain"/>
    <property type="match status" value="1"/>
</dbReference>